<keyword evidence="3" id="KW-1185">Reference proteome</keyword>
<accession>A0AAJ7BGN3</accession>
<dbReference type="GO" id="GO:0005507">
    <property type="term" value="F:copper ion binding"/>
    <property type="evidence" value="ECO:0007669"/>
    <property type="project" value="TreeGrafter"/>
</dbReference>
<name>A0AAJ7BGN3_CEPCN</name>
<dbReference type="InterPro" id="IPR036822">
    <property type="entry name" value="CutC-like_dom_sf"/>
</dbReference>
<evidence type="ECO:0000313" key="4">
    <source>
        <dbReference type="RefSeq" id="XP_015585515.1"/>
    </source>
</evidence>
<dbReference type="GeneID" id="107263135"/>
<dbReference type="Gene3D" id="3.20.20.380">
    <property type="entry name" value="Copper homeostasis (CutC) domain"/>
    <property type="match status" value="1"/>
</dbReference>
<sequence>MMEICIDCIESARNAINGGAMRLEICSALSEGGLTPSPGLVKFLKNYSTVPIYAMIRMRSGNFVYSHDEMESMLYDLKILKELGVDGFVFGALTEEGDINMEFCLDIIKAASPRPVTFHRAFDEVSDPYKSLEILIDLGFERILTSGQENSAEKGIRIIEQLVKQARERIIIMPGAGITTNNLSLIKKQSGANQFHASARKRKIASGTKIKMGNAANSDSVMITDEESVRDLVKIIKEFPK</sequence>
<evidence type="ECO:0000256" key="1">
    <source>
        <dbReference type="ARBA" id="ARBA00007768"/>
    </source>
</evidence>
<dbReference type="InterPro" id="IPR005627">
    <property type="entry name" value="CutC-like"/>
</dbReference>
<evidence type="ECO:0000256" key="2">
    <source>
        <dbReference type="ARBA" id="ARBA00019014"/>
    </source>
</evidence>
<dbReference type="AlphaFoldDB" id="A0AAJ7BGN3"/>
<dbReference type="PANTHER" id="PTHR12598:SF0">
    <property type="entry name" value="COPPER HOMEOSTASIS PROTEIN CUTC HOMOLOG"/>
    <property type="match status" value="1"/>
</dbReference>
<dbReference type="HAMAP" id="MF_00795">
    <property type="entry name" value="CutC"/>
    <property type="match status" value="1"/>
</dbReference>
<evidence type="ECO:0000313" key="3">
    <source>
        <dbReference type="Proteomes" id="UP000694920"/>
    </source>
</evidence>
<organism evidence="3 4">
    <name type="scientific">Cephus cinctus</name>
    <name type="common">Wheat stem sawfly</name>
    <dbReference type="NCBI Taxonomy" id="211228"/>
    <lineage>
        <taxon>Eukaryota</taxon>
        <taxon>Metazoa</taxon>
        <taxon>Ecdysozoa</taxon>
        <taxon>Arthropoda</taxon>
        <taxon>Hexapoda</taxon>
        <taxon>Insecta</taxon>
        <taxon>Pterygota</taxon>
        <taxon>Neoptera</taxon>
        <taxon>Endopterygota</taxon>
        <taxon>Hymenoptera</taxon>
        <taxon>Cephoidea</taxon>
        <taxon>Cephidae</taxon>
        <taxon>Cephus</taxon>
    </lineage>
</organism>
<dbReference type="Proteomes" id="UP000694920">
    <property type="component" value="Unplaced"/>
</dbReference>
<dbReference type="SUPFAM" id="SSF110395">
    <property type="entry name" value="CutC-like"/>
    <property type="match status" value="1"/>
</dbReference>
<reference evidence="4" key="1">
    <citation type="submission" date="2025-08" db="UniProtKB">
        <authorList>
            <consortium name="RefSeq"/>
        </authorList>
    </citation>
    <scope>IDENTIFICATION</scope>
</reference>
<dbReference type="RefSeq" id="XP_015585515.1">
    <property type="nucleotide sequence ID" value="XM_015730029.2"/>
</dbReference>
<dbReference type="FunFam" id="3.20.20.380:FF:000001">
    <property type="entry name" value="Copper homeostasis protein CutC"/>
    <property type="match status" value="1"/>
</dbReference>
<dbReference type="PANTHER" id="PTHR12598">
    <property type="entry name" value="COPPER HOMEOSTASIS PROTEIN CUTC"/>
    <property type="match status" value="1"/>
</dbReference>
<dbReference type="KEGG" id="ccin:107263135"/>
<protein>
    <recommendedName>
        <fullName evidence="2">Copper homeostasis protein cutC homolog</fullName>
    </recommendedName>
</protein>
<dbReference type="Pfam" id="PF03932">
    <property type="entry name" value="CutC"/>
    <property type="match status" value="1"/>
</dbReference>
<gene>
    <name evidence="4" type="primary">LOC107263135</name>
</gene>
<comment type="similarity">
    <text evidence="1">Belongs to the CutC family.</text>
</comment>
<proteinExistence type="inferred from homology"/>